<sequence>MSLPRSCCLDPVIIPGDPRGQVEYFDKEEKRVKWYHARPAVPANHLEKKTALVLFYDLFGFSLPNPKILADRFADDLGIDVYVPNYIPNPPHIQPFMSIADLYPHQQALSGVTRWKRRFLTAWVYIQALPRLVRALDYWAYPTARQAIEELRETYSNLGALGYCRGGAIVIRLLSEQTRPITCGMINHPGPINMREWETIDVPTKWHLADEDSFIKDDQIGRLVQLAEEKKLAGIDLDFTLHPETTHGFASRPNSDHPPSKAAYEAVNADVVRFFGKHLLGKTS</sequence>
<evidence type="ECO:0000313" key="2">
    <source>
        <dbReference type="EMBL" id="KAK1923709.1"/>
    </source>
</evidence>
<organism evidence="2 3">
    <name type="scientific">Papiliotrema laurentii</name>
    <name type="common">Cryptococcus laurentii</name>
    <dbReference type="NCBI Taxonomy" id="5418"/>
    <lineage>
        <taxon>Eukaryota</taxon>
        <taxon>Fungi</taxon>
        <taxon>Dikarya</taxon>
        <taxon>Basidiomycota</taxon>
        <taxon>Agaricomycotina</taxon>
        <taxon>Tremellomycetes</taxon>
        <taxon>Tremellales</taxon>
        <taxon>Rhynchogastremaceae</taxon>
        <taxon>Papiliotrema</taxon>
    </lineage>
</organism>
<comment type="caution">
    <text evidence="2">The sequence shown here is derived from an EMBL/GenBank/DDBJ whole genome shotgun (WGS) entry which is preliminary data.</text>
</comment>
<dbReference type="EMBL" id="JAODAN010000006">
    <property type="protein sequence ID" value="KAK1923709.1"/>
    <property type="molecule type" value="Genomic_DNA"/>
</dbReference>
<dbReference type="InterPro" id="IPR002925">
    <property type="entry name" value="Dienelactn_hydro"/>
</dbReference>
<dbReference type="AlphaFoldDB" id="A0AAD9CZP2"/>
<reference evidence="2" key="1">
    <citation type="submission" date="2023-02" db="EMBL/GenBank/DDBJ databases">
        <title>Identification and recombinant expression of a fungal hydrolase from Papiliotrema laurentii that hydrolyzes apple cutin and clears colloidal polyester polyurethane.</title>
        <authorList>
            <consortium name="DOE Joint Genome Institute"/>
            <person name="Roman V.A."/>
            <person name="Bojanowski C."/>
            <person name="Crable B.R."/>
            <person name="Wagner D.N."/>
            <person name="Hung C.S."/>
            <person name="Nadeau L.J."/>
            <person name="Schratz L."/>
            <person name="Haridas S."/>
            <person name="Pangilinan J."/>
            <person name="Lipzen A."/>
            <person name="Na H."/>
            <person name="Yan M."/>
            <person name="Ng V."/>
            <person name="Grigoriev I.V."/>
            <person name="Spatafora J.W."/>
            <person name="Barlow D."/>
            <person name="Biffinger J."/>
            <person name="Kelley-Loughnane N."/>
            <person name="Varaljay V.A."/>
            <person name="Crookes-Goodson W.J."/>
        </authorList>
    </citation>
    <scope>NUCLEOTIDE SEQUENCE</scope>
    <source>
        <strain evidence="2">5307AH</strain>
    </source>
</reference>
<accession>A0AAD9CZP2</accession>
<name>A0AAD9CZP2_PAPLA</name>
<dbReference type="GO" id="GO:0016787">
    <property type="term" value="F:hydrolase activity"/>
    <property type="evidence" value="ECO:0007669"/>
    <property type="project" value="UniProtKB-KW"/>
</dbReference>
<proteinExistence type="predicted"/>
<keyword evidence="3" id="KW-1185">Reference proteome</keyword>
<dbReference type="SUPFAM" id="SSF53474">
    <property type="entry name" value="alpha/beta-Hydrolases"/>
    <property type="match status" value="1"/>
</dbReference>
<protein>
    <submittedName>
        <fullName evidence="2">Alpha/Beta hydrolase protein</fullName>
    </submittedName>
</protein>
<dbReference type="PANTHER" id="PTHR17630">
    <property type="entry name" value="DIENELACTONE HYDROLASE"/>
    <property type="match status" value="1"/>
</dbReference>
<feature type="domain" description="Dienelactone hydrolase" evidence="1">
    <location>
        <begin position="142"/>
        <end position="278"/>
    </location>
</feature>
<dbReference type="Gene3D" id="3.40.50.1820">
    <property type="entry name" value="alpha/beta hydrolase"/>
    <property type="match status" value="1"/>
</dbReference>
<dbReference type="InterPro" id="IPR029058">
    <property type="entry name" value="AB_hydrolase_fold"/>
</dbReference>
<evidence type="ECO:0000313" key="3">
    <source>
        <dbReference type="Proteomes" id="UP001182556"/>
    </source>
</evidence>
<dbReference type="Proteomes" id="UP001182556">
    <property type="component" value="Unassembled WGS sequence"/>
</dbReference>
<evidence type="ECO:0000259" key="1">
    <source>
        <dbReference type="Pfam" id="PF01738"/>
    </source>
</evidence>
<dbReference type="Pfam" id="PF01738">
    <property type="entry name" value="DLH"/>
    <property type="match status" value="1"/>
</dbReference>
<keyword evidence="2" id="KW-0378">Hydrolase</keyword>
<dbReference type="PANTHER" id="PTHR17630:SF44">
    <property type="entry name" value="PROTEIN AIM2"/>
    <property type="match status" value="1"/>
</dbReference>
<gene>
    <name evidence="2" type="ORF">DB88DRAFT_492131</name>
</gene>